<keyword evidence="3" id="KW-1185">Reference proteome</keyword>
<dbReference type="NCBIfam" id="TIGR03949">
    <property type="entry name" value="bact_IIb_cerein"/>
    <property type="match status" value="1"/>
</dbReference>
<gene>
    <name evidence="2" type="ORF">ASU33_02695</name>
</gene>
<dbReference type="Proteomes" id="UP000054223">
    <property type="component" value="Unassembled WGS sequence"/>
</dbReference>
<evidence type="ECO:0000313" key="3">
    <source>
        <dbReference type="Proteomes" id="UP000054223"/>
    </source>
</evidence>
<evidence type="ECO:0008006" key="4">
    <source>
        <dbReference type="Google" id="ProtNLM"/>
    </source>
</evidence>
<keyword evidence="1" id="KW-1133">Transmembrane helix</keyword>
<evidence type="ECO:0000256" key="1">
    <source>
        <dbReference type="SAM" id="Phobius"/>
    </source>
</evidence>
<feature type="transmembrane region" description="Helical" evidence="1">
    <location>
        <begin position="41"/>
        <end position="63"/>
    </location>
</feature>
<keyword evidence="1" id="KW-0472">Membrane</keyword>
<dbReference type="EMBL" id="LNAL01000008">
    <property type="protein sequence ID" value="KUG06286.1"/>
    <property type="molecule type" value="Genomic_DNA"/>
</dbReference>
<organism evidence="2 3">
    <name type="scientific">Solirubrum puertoriconensis</name>
    <dbReference type="NCBI Taxonomy" id="1751427"/>
    <lineage>
        <taxon>Bacteria</taxon>
        <taxon>Pseudomonadati</taxon>
        <taxon>Bacteroidota</taxon>
        <taxon>Cytophagia</taxon>
        <taxon>Cytophagales</taxon>
    </lineage>
</organism>
<keyword evidence="1" id="KW-0812">Transmembrane</keyword>
<sequence>MNKNLDLNNCNVAEMSIQELEMVDGGLFPLVIGGYVITAKAAGWAAAGLAATGIFAAGVYSGYQDAAK</sequence>
<dbReference type="InterPro" id="IPR023991">
    <property type="entry name" value="Bacteriocin_IIb_lactobn/cerein"/>
</dbReference>
<dbReference type="RefSeq" id="WP_059071982.1">
    <property type="nucleotide sequence ID" value="NZ_LNAL01000008.1"/>
</dbReference>
<protein>
    <recommendedName>
        <fullName evidence="4">Class IIb bacteriocin, lactobin A/cerein 7B family</fullName>
    </recommendedName>
</protein>
<comment type="caution">
    <text evidence="2">The sequence shown here is derived from an EMBL/GenBank/DDBJ whole genome shotgun (WGS) entry which is preliminary data.</text>
</comment>
<evidence type="ECO:0000313" key="2">
    <source>
        <dbReference type="EMBL" id="KUG06286.1"/>
    </source>
</evidence>
<proteinExistence type="predicted"/>
<dbReference type="AlphaFoldDB" id="A0A9X0HI05"/>
<accession>A0A9X0HI05</accession>
<name>A0A9X0HI05_SOLP1</name>
<reference evidence="2 3" key="1">
    <citation type="submission" date="2015-11" db="EMBL/GenBank/DDBJ databases">
        <title>Solirubrum puertoriconensis gen. nov. an environmental bacteria isolated in Puerto Rico.</title>
        <authorList>
            <person name="Cuebas-Irizarry M.F."/>
            <person name="Montalvo-Rodriguez R."/>
        </authorList>
    </citation>
    <scope>NUCLEOTIDE SEQUENCE [LARGE SCALE GENOMIC DNA]</scope>
    <source>
        <strain evidence="2 3">MC1A</strain>
    </source>
</reference>